<sequence length="109" mass="11330">MRSAIYIFGRMAEPHARSPVIKVLRDVPSPASVGLCWTNNDCTITSNSITLVIGLSGTRSLTPVVGLLGTNFTLLSQVPTITSPSPIPIIVSPHALIVGSSSPSPIGLP</sequence>
<dbReference type="AlphaFoldDB" id="A0A7S3JT57"/>
<dbReference type="EMBL" id="HBIJ01006991">
    <property type="protein sequence ID" value="CAE0364174.1"/>
    <property type="molecule type" value="Transcribed_RNA"/>
</dbReference>
<proteinExistence type="predicted"/>
<name>A0A7S3JT57_9STRA</name>
<accession>A0A7S3JT57</accession>
<protein>
    <submittedName>
        <fullName evidence="1">Uncharacterized protein</fullName>
    </submittedName>
</protein>
<gene>
    <name evidence="1" type="ORF">ALAG00032_LOCUS4915</name>
</gene>
<reference evidence="1" key="1">
    <citation type="submission" date="2021-01" db="EMBL/GenBank/DDBJ databases">
        <authorList>
            <person name="Corre E."/>
            <person name="Pelletier E."/>
            <person name="Niang G."/>
            <person name="Scheremetjew M."/>
            <person name="Finn R."/>
            <person name="Kale V."/>
            <person name="Holt S."/>
            <person name="Cochrane G."/>
            <person name="Meng A."/>
            <person name="Brown T."/>
            <person name="Cohen L."/>
        </authorList>
    </citation>
    <scope>NUCLEOTIDE SEQUENCE</scope>
    <source>
        <strain evidence="1">CCMP1510</strain>
    </source>
</reference>
<evidence type="ECO:0000313" key="1">
    <source>
        <dbReference type="EMBL" id="CAE0364174.1"/>
    </source>
</evidence>
<organism evidence="1">
    <name type="scientific">Aureoumbra lagunensis</name>
    <dbReference type="NCBI Taxonomy" id="44058"/>
    <lineage>
        <taxon>Eukaryota</taxon>
        <taxon>Sar</taxon>
        <taxon>Stramenopiles</taxon>
        <taxon>Ochrophyta</taxon>
        <taxon>Pelagophyceae</taxon>
        <taxon>Pelagomonadales</taxon>
        <taxon>Aureoumbra</taxon>
    </lineage>
</organism>